<gene>
    <name evidence="3" type="ORF">CAP_7339</name>
</gene>
<name>A0A017SZS4_9BACT</name>
<evidence type="ECO:0000256" key="2">
    <source>
        <dbReference type="SAM" id="MobiDB-lite"/>
    </source>
</evidence>
<dbReference type="InterPro" id="IPR019734">
    <property type="entry name" value="TPR_rpt"/>
</dbReference>
<accession>A0A017SZS4</accession>
<keyword evidence="1" id="KW-0802">TPR repeat</keyword>
<dbReference type="AlphaFoldDB" id="A0A017SZS4"/>
<feature type="repeat" description="TPR" evidence="1">
    <location>
        <begin position="13"/>
        <end position="46"/>
    </location>
</feature>
<keyword evidence="4" id="KW-1185">Reference proteome</keyword>
<dbReference type="STRING" id="1192034.CAP_7339"/>
<dbReference type="InterPro" id="IPR011990">
    <property type="entry name" value="TPR-like_helical_dom_sf"/>
</dbReference>
<dbReference type="PROSITE" id="PS50005">
    <property type="entry name" value="TPR"/>
    <property type="match status" value="1"/>
</dbReference>
<organism evidence="3 4">
    <name type="scientific">Chondromyces apiculatus DSM 436</name>
    <dbReference type="NCBI Taxonomy" id="1192034"/>
    <lineage>
        <taxon>Bacteria</taxon>
        <taxon>Pseudomonadati</taxon>
        <taxon>Myxococcota</taxon>
        <taxon>Polyangia</taxon>
        <taxon>Polyangiales</taxon>
        <taxon>Polyangiaceae</taxon>
        <taxon>Chondromyces</taxon>
    </lineage>
</organism>
<dbReference type="Gene3D" id="1.25.40.10">
    <property type="entry name" value="Tetratricopeptide repeat domain"/>
    <property type="match status" value="1"/>
</dbReference>
<protein>
    <submittedName>
        <fullName evidence="3">Uncharacterized protein</fullName>
    </submittedName>
</protein>
<proteinExistence type="predicted"/>
<dbReference type="eggNOG" id="COG0457">
    <property type="taxonomic scope" value="Bacteria"/>
</dbReference>
<dbReference type="SMART" id="SM00028">
    <property type="entry name" value="TPR"/>
    <property type="match status" value="3"/>
</dbReference>
<dbReference type="Proteomes" id="UP000019678">
    <property type="component" value="Unassembled WGS sequence"/>
</dbReference>
<evidence type="ECO:0000313" key="3">
    <source>
        <dbReference type="EMBL" id="EYF02267.1"/>
    </source>
</evidence>
<dbReference type="EMBL" id="ASRX01000063">
    <property type="protein sequence ID" value="EYF02267.1"/>
    <property type="molecule type" value="Genomic_DNA"/>
</dbReference>
<dbReference type="OrthoDB" id="1551390at2"/>
<sequence length="162" mass="17716">MSEEEEQALHRKVTELCDRGDALVEGGELDQAVALYEEALSLLPRPLHRWHAATWILTALGETLYFQAQHREAVSALNEALQCPRGLGNPLIHLRLGQAALALGDESLAREHLGRAFLAGAEDVFQGEEPRYLEIAREGAQTRQATVRTPDVGADGDGSKEP</sequence>
<feature type="region of interest" description="Disordered" evidence="2">
    <location>
        <begin position="138"/>
        <end position="162"/>
    </location>
</feature>
<reference evidence="3 4" key="1">
    <citation type="submission" date="2013-05" db="EMBL/GenBank/DDBJ databases">
        <title>Genome assembly of Chondromyces apiculatus DSM 436.</title>
        <authorList>
            <person name="Sharma G."/>
            <person name="Khatri I."/>
            <person name="Kaur C."/>
            <person name="Mayilraj S."/>
            <person name="Subramanian S."/>
        </authorList>
    </citation>
    <scope>NUCLEOTIDE SEQUENCE [LARGE SCALE GENOMIC DNA]</scope>
    <source>
        <strain evidence="3 4">DSM 436</strain>
    </source>
</reference>
<dbReference type="SUPFAM" id="SSF48452">
    <property type="entry name" value="TPR-like"/>
    <property type="match status" value="1"/>
</dbReference>
<evidence type="ECO:0000256" key="1">
    <source>
        <dbReference type="PROSITE-ProRule" id="PRU00339"/>
    </source>
</evidence>
<comment type="caution">
    <text evidence="3">The sequence shown here is derived from an EMBL/GenBank/DDBJ whole genome shotgun (WGS) entry which is preliminary data.</text>
</comment>
<dbReference type="RefSeq" id="WP_052376427.1">
    <property type="nucleotide sequence ID" value="NZ_ASRX01000063.1"/>
</dbReference>
<dbReference type="Pfam" id="PF13424">
    <property type="entry name" value="TPR_12"/>
    <property type="match status" value="1"/>
</dbReference>
<evidence type="ECO:0000313" key="4">
    <source>
        <dbReference type="Proteomes" id="UP000019678"/>
    </source>
</evidence>